<dbReference type="AlphaFoldDB" id="A0A4V2S095"/>
<dbReference type="RefSeq" id="WP_132528947.1">
    <property type="nucleotide sequence ID" value="NZ_BMJO01000001.1"/>
</dbReference>
<name>A0A4V2S095_9SPHI</name>
<dbReference type="Proteomes" id="UP000295684">
    <property type="component" value="Unassembled WGS sequence"/>
</dbReference>
<accession>A0A4V2S095</accession>
<evidence type="ECO:0000313" key="1">
    <source>
        <dbReference type="EMBL" id="TCO30756.1"/>
    </source>
</evidence>
<sequence length="117" mass="13700">MTSGRSCKLSQWNTVNGWSSRKKEDSKSLNVYLNDLQFKIHEAYRQLMLNDEEITAISIRDRFLGKLESHYTIIGVLKEYNRKLEILVGSEYTKGTAERYRTNYPAIIYLSERGQLD</sequence>
<proteinExistence type="predicted"/>
<protein>
    <submittedName>
        <fullName evidence="1">Integrase-like protein</fullName>
    </submittedName>
</protein>
<reference evidence="1 2" key="1">
    <citation type="submission" date="2019-03" db="EMBL/GenBank/DDBJ databases">
        <title>Genomic Encyclopedia of Type Strains, Phase IV (KMG-IV): sequencing the most valuable type-strain genomes for metagenomic binning, comparative biology and taxonomic classification.</title>
        <authorList>
            <person name="Goeker M."/>
        </authorList>
    </citation>
    <scope>NUCLEOTIDE SEQUENCE [LARGE SCALE GENOMIC DNA]</scope>
    <source>
        <strain evidence="1 2">DSM 103236</strain>
    </source>
</reference>
<dbReference type="EMBL" id="SLWO01000001">
    <property type="protein sequence ID" value="TCO30756.1"/>
    <property type="molecule type" value="Genomic_DNA"/>
</dbReference>
<evidence type="ECO:0000313" key="2">
    <source>
        <dbReference type="Proteomes" id="UP000295684"/>
    </source>
</evidence>
<organism evidence="1 2">
    <name type="scientific">Pedobacter psychrotolerans</name>
    <dbReference type="NCBI Taxonomy" id="1843235"/>
    <lineage>
        <taxon>Bacteria</taxon>
        <taxon>Pseudomonadati</taxon>
        <taxon>Bacteroidota</taxon>
        <taxon>Sphingobacteriia</taxon>
        <taxon>Sphingobacteriales</taxon>
        <taxon>Sphingobacteriaceae</taxon>
        <taxon>Pedobacter</taxon>
    </lineage>
</organism>
<comment type="caution">
    <text evidence="1">The sequence shown here is derived from an EMBL/GenBank/DDBJ whole genome shotgun (WGS) entry which is preliminary data.</text>
</comment>
<gene>
    <name evidence="1" type="ORF">EV200_101194</name>
</gene>
<dbReference type="OrthoDB" id="892893at2"/>